<organism evidence="1 2">
    <name type="scientific">Habropoda laboriosa</name>
    <dbReference type="NCBI Taxonomy" id="597456"/>
    <lineage>
        <taxon>Eukaryota</taxon>
        <taxon>Metazoa</taxon>
        <taxon>Ecdysozoa</taxon>
        <taxon>Arthropoda</taxon>
        <taxon>Hexapoda</taxon>
        <taxon>Insecta</taxon>
        <taxon>Pterygota</taxon>
        <taxon>Neoptera</taxon>
        <taxon>Endopterygota</taxon>
        <taxon>Hymenoptera</taxon>
        <taxon>Apocrita</taxon>
        <taxon>Aculeata</taxon>
        <taxon>Apoidea</taxon>
        <taxon>Anthophila</taxon>
        <taxon>Apidae</taxon>
        <taxon>Habropoda</taxon>
    </lineage>
</organism>
<gene>
    <name evidence="1" type="ORF">WH47_10464</name>
</gene>
<dbReference type="Proteomes" id="UP000053825">
    <property type="component" value="Unassembled WGS sequence"/>
</dbReference>
<evidence type="ECO:0000313" key="1">
    <source>
        <dbReference type="EMBL" id="KOC59835.1"/>
    </source>
</evidence>
<proteinExistence type="predicted"/>
<name>A0A0L7QMM3_9HYME</name>
<sequence>MVKPLYWMNLTTTMRCRPEDVNTLLCRFDHVRMLAFVDQQPTDIVIDYPFKIEFSPRGIEKLRLPEEIDDKNLFFLRNIVKDLSIGADLRENADSLPVFIAKQNYVIAGCATLFTVLNHDQVSNQTRNYDLQILPLPGRRPDSVVVIEKITEHKKCAKPGNPSYSMQKMNYKIKTYVSRMQIGDTTFNSQTRMHMEMKTKELISIRDISYVELVDIERATEPMPQADFDHVATLYFE</sequence>
<reference evidence="1 2" key="1">
    <citation type="submission" date="2015-07" db="EMBL/GenBank/DDBJ databases">
        <title>The genome of Habropoda laboriosa.</title>
        <authorList>
            <person name="Pan H."/>
            <person name="Kapheim K."/>
        </authorList>
    </citation>
    <scope>NUCLEOTIDE SEQUENCE [LARGE SCALE GENOMIC DNA]</scope>
    <source>
        <strain evidence="1">0110345459</strain>
    </source>
</reference>
<protein>
    <submittedName>
        <fullName evidence="1">Uncharacterized protein</fullName>
    </submittedName>
</protein>
<dbReference type="InterPro" id="IPR015819">
    <property type="entry name" value="Lipid_transp_b-sht_shell"/>
</dbReference>
<dbReference type="EMBL" id="KQ414889">
    <property type="protein sequence ID" value="KOC59835.1"/>
    <property type="molecule type" value="Genomic_DNA"/>
</dbReference>
<evidence type="ECO:0000313" key="2">
    <source>
        <dbReference type="Proteomes" id="UP000053825"/>
    </source>
</evidence>
<keyword evidence="2" id="KW-1185">Reference proteome</keyword>
<dbReference type="OrthoDB" id="7572579at2759"/>
<accession>A0A0L7QMM3</accession>
<dbReference type="STRING" id="597456.A0A0L7QMM3"/>
<dbReference type="AlphaFoldDB" id="A0A0L7QMM3"/>
<dbReference type="SUPFAM" id="SSF56968">
    <property type="entry name" value="Lipovitellin-phosvitin complex, beta-sheet shell regions"/>
    <property type="match status" value="1"/>
</dbReference>
<dbReference type="GO" id="GO:0005319">
    <property type="term" value="F:lipid transporter activity"/>
    <property type="evidence" value="ECO:0007669"/>
    <property type="project" value="InterPro"/>
</dbReference>